<dbReference type="PANTHER" id="PTHR11863">
    <property type="entry name" value="STEROL DESATURASE"/>
    <property type="match status" value="1"/>
</dbReference>
<comment type="subcellular location">
    <subcellularLocation>
        <location evidence="1">Membrane</location>
    </subcellularLocation>
</comment>
<accession>A0A1J9R4N3</accession>
<protein>
    <submittedName>
        <fullName evidence="8">Sterol desaturase family</fullName>
    </submittedName>
</protein>
<evidence type="ECO:0000256" key="5">
    <source>
        <dbReference type="SAM" id="MobiDB-lite"/>
    </source>
</evidence>
<feature type="domain" description="Fatty acid hydroxylase" evidence="7">
    <location>
        <begin position="158"/>
        <end position="288"/>
    </location>
</feature>
<feature type="transmembrane region" description="Helical" evidence="6">
    <location>
        <begin position="107"/>
        <end position="129"/>
    </location>
</feature>
<dbReference type="GO" id="GO:0008610">
    <property type="term" value="P:lipid biosynthetic process"/>
    <property type="evidence" value="ECO:0007669"/>
    <property type="project" value="InterPro"/>
</dbReference>
<keyword evidence="9" id="KW-1185">Reference proteome</keyword>
<sequence>MLDTLIGLPLLSAAFLPIYSNYSTSLNLLFFYLTWSTLVLSHPPLRVEGFGTLAVRLLFYILPSSLFLLFDAALPSLSVAIKAQGEIALPGRSGAKGTKGRKGVVKVAAWSIFNVLLGIALQVSVDLLLTQVLRMKSALKIVTRLPLPWGLAKDIAKGLVIRGILQYYVHRHVLHAPRSRIARWHRNWQLSIRAPYSFAANYDHPIAWLLHRWLPVYLPAVIFRFHILTFQLLLAIVSVEELLVYSGYSVLPSTIILSGMARRADAHMLTGGQGNYAPWGLLDWVHGTTIGGDVVEDMRGELEKHNVPKKTSKARDDASDVVDNLGSKIKNGRIKGKGKK</sequence>
<keyword evidence="4 6" id="KW-0472">Membrane</keyword>
<name>A0A1J9R4N3_9PEZI</name>
<dbReference type="GeneID" id="31011681"/>
<evidence type="ECO:0000256" key="3">
    <source>
        <dbReference type="ARBA" id="ARBA00022989"/>
    </source>
</evidence>
<dbReference type="InterPro" id="IPR006694">
    <property type="entry name" value="Fatty_acid_hydroxylase"/>
</dbReference>
<comment type="caution">
    <text evidence="8">The sequence shown here is derived from an EMBL/GenBank/DDBJ whole genome shotgun (WGS) entry which is preliminary data.</text>
</comment>
<dbReference type="GO" id="GO:0005506">
    <property type="term" value="F:iron ion binding"/>
    <property type="evidence" value="ECO:0007669"/>
    <property type="project" value="InterPro"/>
</dbReference>
<evidence type="ECO:0000313" key="8">
    <source>
        <dbReference type="EMBL" id="OJD35560.1"/>
    </source>
</evidence>
<dbReference type="RefSeq" id="XP_020131820.1">
    <property type="nucleotide sequence ID" value="XM_020271422.1"/>
</dbReference>
<proteinExistence type="predicted"/>
<dbReference type="EMBL" id="MNUE01000016">
    <property type="protein sequence ID" value="OJD35560.1"/>
    <property type="molecule type" value="Genomic_DNA"/>
</dbReference>
<evidence type="ECO:0000313" key="9">
    <source>
        <dbReference type="Proteomes" id="UP000183809"/>
    </source>
</evidence>
<keyword evidence="2 6" id="KW-0812">Transmembrane</keyword>
<evidence type="ECO:0000256" key="2">
    <source>
        <dbReference type="ARBA" id="ARBA00022692"/>
    </source>
</evidence>
<evidence type="ECO:0000259" key="7">
    <source>
        <dbReference type="Pfam" id="PF04116"/>
    </source>
</evidence>
<feature type="region of interest" description="Disordered" evidence="5">
    <location>
        <begin position="304"/>
        <end position="340"/>
    </location>
</feature>
<evidence type="ECO:0000256" key="4">
    <source>
        <dbReference type="ARBA" id="ARBA00023136"/>
    </source>
</evidence>
<feature type="transmembrane region" description="Helical" evidence="6">
    <location>
        <begin position="20"/>
        <end position="41"/>
    </location>
</feature>
<dbReference type="GO" id="GO:0016491">
    <property type="term" value="F:oxidoreductase activity"/>
    <property type="evidence" value="ECO:0007669"/>
    <property type="project" value="InterPro"/>
</dbReference>
<organism evidence="8 9">
    <name type="scientific">Diplodia corticola</name>
    <dbReference type="NCBI Taxonomy" id="236234"/>
    <lineage>
        <taxon>Eukaryota</taxon>
        <taxon>Fungi</taxon>
        <taxon>Dikarya</taxon>
        <taxon>Ascomycota</taxon>
        <taxon>Pezizomycotina</taxon>
        <taxon>Dothideomycetes</taxon>
        <taxon>Dothideomycetes incertae sedis</taxon>
        <taxon>Botryosphaeriales</taxon>
        <taxon>Botryosphaeriaceae</taxon>
        <taxon>Diplodia</taxon>
    </lineage>
</organism>
<keyword evidence="3 6" id="KW-1133">Transmembrane helix</keyword>
<dbReference type="Pfam" id="PF04116">
    <property type="entry name" value="FA_hydroxylase"/>
    <property type="match status" value="1"/>
</dbReference>
<dbReference type="GO" id="GO:0016020">
    <property type="term" value="C:membrane"/>
    <property type="evidence" value="ECO:0007669"/>
    <property type="project" value="UniProtKB-SubCell"/>
</dbReference>
<dbReference type="OrthoDB" id="408954at2759"/>
<dbReference type="InterPro" id="IPR050307">
    <property type="entry name" value="Sterol_Desaturase_Related"/>
</dbReference>
<evidence type="ECO:0000256" key="1">
    <source>
        <dbReference type="ARBA" id="ARBA00004370"/>
    </source>
</evidence>
<evidence type="ECO:0000256" key="6">
    <source>
        <dbReference type="SAM" id="Phobius"/>
    </source>
</evidence>
<dbReference type="AlphaFoldDB" id="A0A1J9R4N3"/>
<reference evidence="8 9" key="1">
    <citation type="submission" date="2016-10" db="EMBL/GenBank/DDBJ databases">
        <title>Proteomics and genomics reveal pathogen-plant mechanisms compatible with a hemibiotrophic lifestyle of Diplodia corticola.</title>
        <authorList>
            <person name="Fernandes I."/>
            <person name="De Jonge R."/>
            <person name="Van De Peer Y."/>
            <person name="Devreese B."/>
            <person name="Alves A."/>
            <person name="Esteves A.C."/>
        </authorList>
    </citation>
    <scope>NUCLEOTIDE SEQUENCE [LARGE SCALE GENOMIC DNA]</scope>
    <source>
        <strain evidence="8 9">CBS 112549</strain>
    </source>
</reference>
<dbReference type="STRING" id="236234.A0A1J9R4N3"/>
<gene>
    <name evidence="8" type="ORF">BKCO1_16000150</name>
</gene>
<feature type="transmembrane region" description="Helical" evidence="6">
    <location>
        <begin position="53"/>
        <end position="70"/>
    </location>
</feature>
<dbReference type="Proteomes" id="UP000183809">
    <property type="component" value="Unassembled WGS sequence"/>
</dbReference>
<feature type="compositionally biased region" description="Basic residues" evidence="5">
    <location>
        <begin position="330"/>
        <end position="340"/>
    </location>
</feature>